<protein>
    <recommendedName>
        <fullName evidence="4">Secreted protein</fullName>
    </recommendedName>
</protein>
<sequence length="74" mass="8448">MWIMVWASLALSLLFGERRGVERMMARWSPRAEAPSRLDEFKDEGEGNWSTYGTGRMNGCMYVWVKGVGGMTCH</sequence>
<evidence type="ECO:0000256" key="1">
    <source>
        <dbReference type="SAM" id="SignalP"/>
    </source>
</evidence>
<evidence type="ECO:0008006" key="4">
    <source>
        <dbReference type="Google" id="ProtNLM"/>
    </source>
</evidence>
<dbReference type="GeneID" id="85324329"/>
<organism evidence="2 3">
    <name type="scientific">Lasiosphaeria miniovina</name>
    <dbReference type="NCBI Taxonomy" id="1954250"/>
    <lineage>
        <taxon>Eukaryota</taxon>
        <taxon>Fungi</taxon>
        <taxon>Dikarya</taxon>
        <taxon>Ascomycota</taxon>
        <taxon>Pezizomycotina</taxon>
        <taxon>Sordariomycetes</taxon>
        <taxon>Sordariomycetidae</taxon>
        <taxon>Sordariales</taxon>
        <taxon>Lasiosphaeriaceae</taxon>
        <taxon>Lasiosphaeria</taxon>
    </lineage>
</organism>
<dbReference type="Proteomes" id="UP001172101">
    <property type="component" value="Unassembled WGS sequence"/>
</dbReference>
<gene>
    <name evidence="2" type="ORF">B0T26DRAFT_689955</name>
</gene>
<reference evidence="2" key="1">
    <citation type="submission" date="2023-06" db="EMBL/GenBank/DDBJ databases">
        <title>Genome-scale phylogeny and comparative genomics of the fungal order Sordariales.</title>
        <authorList>
            <consortium name="Lawrence Berkeley National Laboratory"/>
            <person name="Hensen N."/>
            <person name="Bonometti L."/>
            <person name="Westerberg I."/>
            <person name="Brannstrom I.O."/>
            <person name="Guillou S."/>
            <person name="Cros-Aarteil S."/>
            <person name="Calhoun S."/>
            <person name="Haridas S."/>
            <person name="Kuo A."/>
            <person name="Mondo S."/>
            <person name="Pangilinan J."/>
            <person name="Riley R."/>
            <person name="LaButti K."/>
            <person name="Andreopoulos B."/>
            <person name="Lipzen A."/>
            <person name="Chen C."/>
            <person name="Yanf M."/>
            <person name="Daum C."/>
            <person name="Ng V."/>
            <person name="Clum A."/>
            <person name="Steindorff A."/>
            <person name="Ohm R."/>
            <person name="Martin F."/>
            <person name="Silar P."/>
            <person name="Natvig D."/>
            <person name="Lalanne C."/>
            <person name="Gautier V."/>
            <person name="Ament-velasquez S.L."/>
            <person name="Kruys A."/>
            <person name="Hutchinson M.I."/>
            <person name="Powell A.J."/>
            <person name="Barry K."/>
            <person name="Miller A.N."/>
            <person name="Grigoriev I.V."/>
            <person name="Debuchy R."/>
            <person name="Gladieux P."/>
            <person name="Thoren M.H."/>
            <person name="Johannesson H."/>
        </authorList>
    </citation>
    <scope>NUCLEOTIDE SEQUENCE</scope>
    <source>
        <strain evidence="2">SMH2392-1A</strain>
    </source>
</reference>
<feature type="chain" id="PRO_5041376747" description="Secreted protein" evidence="1">
    <location>
        <begin position="21"/>
        <end position="74"/>
    </location>
</feature>
<comment type="caution">
    <text evidence="2">The sequence shown here is derived from an EMBL/GenBank/DDBJ whole genome shotgun (WGS) entry which is preliminary data.</text>
</comment>
<proteinExistence type="predicted"/>
<evidence type="ECO:0000313" key="2">
    <source>
        <dbReference type="EMBL" id="KAK0734876.1"/>
    </source>
</evidence>
<keyword evidence="1" id="KW-0732">Signal</keyword>
<dbReference type="RefSeq" id="XP_060303753.1">
    <property type="nucleotide sequence ID" value="XM_060441059.1"/>
</dbReference>
<name>A0AA40BII9_9PEZI</name>
<dbReference type="AlphaFoldDB" id="A0AA40BII9"/>
<feature type="signal peptide" evidence="1">
    <location>
        <begin position="1"/>
        <end position="20"/>
    </location>
</feature>
<keyword evidence="3" id="KW-1185">Reference proteome</keyword>
<accession>A0AA40BII9</accession>
<dbReference type="EMBL" id="JAUIRO010000001">
    <property type="protein sequence ID" value="KAK0734876.1"/>
    <property type="molecule type" value="Genomic_DNA"/>
</dbReference>
<evidence type="ECO:0000313" key="3">
    <source>
        <dbReference type="Proteomes" id="UP001172101"/>
    </source>
</evidence>